<dbReference type="CDD" id="cd00090">
    <property type="entry name" value="HTH_ARSR"/>
    <property type="match status" value="1"/>
</dbReference>
<keyword evidence="2 5" id="KW-0238">DNA-binding</keyword>
<keyword evidence="1" id="KW-0805">Transcription regulation</keyword>
<accession>A0A7W8QJN9</accession>
<evidence type="ECO:0000256" key="3">
    <source>
        <dbReference type="ARBA" id="ARBA00023163"/>
    </source>
</evidence>
<dbReference type="GO" id="GO:0043565">
    <property type="term" value="F:sequence-specific DNA binding"/>
    <property type="evidence" value="ECO:0007669"/>
    <property type="project" value="InterPro"/>
</dbReference>
<proteinExistence type="predicted"/>
<dbReference type="AlphaFoldDB" id="A0A7W8QJN9"/>
<sequence>MPQNVDLDPVDLRILRVLQNDARITNRDLAAEVGVAASTCLDRVNRLRAAGVIEGYRLRVSPEALGLPIQAFLTLRTQHSREVLEPLTEHILAQPETRALYNIAGAADFLVLVACADVAALQRLIVDELTARPEIHQIQTMLVFQEWEGGPLLPPGAPAD</sequence>
<dbReference type="Gene3D" id="3.30.70.920">
    <property type="match status" value="1"/>
</dbReference>
<dbReference type="InterPro" id="IPR019887">
    <property type="entry name" value="Tscrpt_reg_AsnC/Lrp_C"/>
</dbReference>
<keyword evidence="6" id="KW-1185">Reference proteome</keyword>
<dbReference type="Gene3D" id="1.10.10.10">
    <property type="entry name" value="Winged helix-like DNA-binding domain superfamily/Winged helix DNA-binding domain"/>
    <property type="match status" value="1"/>
</dbReference>
<dbReference type="SUPFAM" id="SSF54909">
    <property type="entry name" value="Dimeric alpha+beta barrel"/>
    <property type="match status" value="1"/>
</dbReference>
<dbReference type="InterPro" id="IPR011008">
    <property type="entry name" value="Dimeric_a/b-barrel"/>
</dbReference>
<dbReference type="Pfam" id="PF13412">
    <property type="entry name" value="HTH_24"/>
    <property type="match status" value="1"/>
</dbReference>
<dbReference type="GO" id="GO:0043200">
    <property type="term" value="P:response to amino acid"/>
    <property type="evidence" value="ECO:0007669"/>
    <property type="project" value="TreeGrafter"/>
</dbReference>
<dbReference type="FunFam" id="1.10.10.10:FF:000408">
    <property type="entry name" value="AsnC family transcriptional regulator"/>
    <property type="match status" value="1"/>
</dbReference>
<dbReference type="SMART" id="SM00344">
    <property type="entry name" value="HTH_ASNC"/>
    <property type="match status" value="1"/>
</dbReference>
<evidence type="ECO:0000259" key="4">
    <source>
        <dbReference type="PROSITE" id="PS50956"/>
    </source>
</evidence>
<gene>
    <name evidence="5" type="ORF">HDA36_001725</name>
</gene>
<organism evidence="5 6">
    <name type="scientific">Nocardiopsis composta</name>
    <dbReference type="NCBI Taxonomy" id="157465"/>
    <lineage>
        <taxon>Bacteria</taxon>
        <taxon>Bacillati</taxon>
        <taxon>Actinomycetota</taxon>
        <taxon>Actinomycetes</taxon>
        <taxon>Streptosporangiales</taxon>
        <taxon>Nocardiopsidaceae</taxon>
        <taxon>Nocardiopsis</taxon>
    </lineage>
</organism>
<dbReference type="PANTHER" id="PTHR30154:SF54">
    <property type="entry name" value="POSSIBLE TRANSCRIPTIONAL REGULATORY PROTEIN (PROBABLY LRP_ASNC-FAMILY)"/>
    <property type="match status" value="1"/>
</dbReference>
<evidence type="ECO:0000256" key="2">
    <source>
        <dbReference type="ARBA" id="ARBA00023125"/>
    </source>
</evidence>
<protein>
    <submittedName>
        <fullName evidence="5">DNA-binding Lrp family transcriptional regulator</fullName>
    </submittedName>
</protein>
<dbReference type="PROSITE" id="PS50956">
    <property type="entry name" value="HTH_ASNC_2"/>
    <property type="match status" value="1"/>
</dbReference>
<dbReference type="RefSeq" id="WP_184391323.1">
    <property type="nucleotide sequence ID" value="NZ_BAAAJD010000009.1"/>
</dbReference>
<evidence type="ECO:0000256" key="1">
    <source>
        <dbReference type="ARBA" id="ARBA00023015"/>
    </source>
</evidence>
<dbReference type="GO" id="GO:0005829">
    <property type="term" value="C:cytosol"/>
    <property type="evidence" value="ECO:0007669"/>
    <property type="project" value="TreeGrafter"/>
</dbReference>
<comment type="caution">
    <text evidence="5">The sequence shown here is derived from an EMBL/GenBank/DDBJ whole genome shotgun (WGS) entry which is preliminary data.</text>
</comment>
<evidence type="ECO:0000313" key="5">
    <source>
        <dbReference type="EMBL" id="MBB5431641.1"/>
    </source>
</evidence>
<dbReference type="InterPro" id="IPR011991">
    <property type="entry name" value="ArsR-like_HTH"/>
</dbReference>
<name>A0A7W8QJN9_9ACTN</name>
<dbReference type="InterPro" id="IPR019888">
    <property type="entry name" value="Tscrpt_reg_AsnC-like"/>
</dbReference>
<feature type="domain" description="HTH asnC-type" evidence="4">
    <location>
        <begin position="7"/>
        <end position="68"/>
    </location>
</feature>
<dbReference type="Pfam" id="PF01037">
    <property type="entry name" value="AsnC_trans_reg"/>
    <property type="match status" value="1"/>
</dbReference>
<dbReference type="EMBL" id="JACHDB010000001">
    <property type="protein sequence ID" value="MBB5431641.1"/>
    <property type="molecule type" value="Genomic_DNA"/>
</dbReference>
<keyword evidence="3" id="KW-0804">Transcription</keyword>
<dbReference type="SUPFAM" id="SSF46785">
    <property type="entry name" value="Winged helix' DNA-binding domain"/>
    <property type="match status" value="1"/>
</dbReference>
<dbReference type="InterPro" id="IPR036390">
    <property type="entry name" value="WH_DNA-bd_sf"/>
</dbReference>
<dbReference type="PANTHER" id="PTHR30154">
    <property type="entry name" value="LEUCINE-RESPONSIVE REGULATORY PROTEIN"/>
    <property type="match status" value="1"/>
</dbReference>
<dbReference type="Proteomes" id="UP000572635">
    <property type="component" value="Unassembled WGS sequence"/>
</dbReference>
<dbReference type="InterPro" id="IPR000485">
    <property type="entry name" value="AsnC-type_HTH_dom"/>
</dbReference>
<dbReference type="InterPro" id="IPR036388">
    <property type="entry name" value="WH-like_DNA-bd_sf"/>
</dbReference>
<dbReference type="PRINTS" id="PR00033">
    <property type="entry name" value="HTHASNC"/>
</dbReference>
<evidence type="ECO:0000313" key="6">
    <source>
        <dbReference type="Proteomes" id="UP000572635"/>
    </source>
</evidence>
<reference evidence="5 6" key="1">
    <citation type="submission" date="2020-08" db="EMBL/GenBank/DDBJ databases">
        <title>Sequencing the genomes of 1000 actinobacteria strains.</title>
        <authorList>
            <person name="Klenk H.-P."/>
        </authorList>
    </citation>
    <scope>NUCLEOTIDE SEQUENCE [LARGE SCALE GENOMIC DNA]</scope>
    <source>
        <strain evidence="5 6">DSM 44551</strain>
    </source>
</reference>